<evidence type="ECO:0000256" key="1">
    <source>
        <dbReference type="SAM" id="MobiDB-lite"/>
    </source>
</evidence>
<dbReference type="OrthoDB" id="5868518at2759"/>
<gene>
    <name evidence="2" type="primary">Acey_s0535.g3076</name>
    <name evidence="2" type="ORF">Y032_0535g3076</name>
</gene>
<dbReference type="EMBL" id="JARK01000135">
    <property type="protein sequence ID" value="EYC42309.1"/>
    <property type="molecule type" value="Genomic_DNA"/>
</dbReference>
<name>A0A016WR59_9BILA</name>
<reference evidence="3" key="1">
    <citation type="journal article" date="2015" name="Nat. Genet.">
        <title>The genome and transcriptome of the zoonotic hookworm Ancylostoma ceylanicum identify infection-specific gene families.</title>
        <authorList>
            <person name="Schwarz E.M."/>
            <person name="Hu Y."/>
            <person name="Antoshechkin I."/>
            <person name="Miller M.M."/>
            <person name="Sternberg P.W."/>
            <person name="Aroian R.V."/>
        </authorList>
    </citation>
    <scope>NUCLEOTIDE SEQUENCE</scope>
    <source>
        <strain evidence="3">HY135</strain>
    </source>
</reference>
<feature type="region of interest" description="Disordered" evidence="1">
    <location>
        <begin position="73"/>
        <end position="93"/>
    </location>
</feature>
<keyword evidence="3" id="KW-1185">Reference proteome</keyword>
<feature type="compositionally biased region" description="Basic and acidic residues" evidence="1">
    <location>
        <begin position="83"/>
        <end position="93"/>
    </location>
</feature>
<feature type="compositionally biased region" description="Low complexity" evidence="1">
    <location>
        <begin position="73"/>
        <end position="82"/>
    </location>
</feature>
<dbReference type="Proteomes" id="UP000024635">
    <property type="component" value="Unassembled WGS sequence"/>
</dbReference>
<evidence type="ECO:0000313" key="2">
    <source>
        <dbReference type="EMBL" id="EYC42309.1"/>
    </source>
</evidence>
<evidence type="ECO:0000313" key="3">
    <source>
        <dbReference type="Proteomes" id="UP000024635"/>
    </source>
</evidence>
<sequence>MSFSVSDEMSASAASVYSSSEAEEYITLGNADELCDYHEDSLRTAVSGDSSETELNTAFEEEYLVTAPSTLFSSNSSHASVSAKERDENAKVDDSMMSTAVTGSISWYSMPPSETTVEVPTRMENEPATEVIEKLRYPTETAHSVEVQRPKFESKTLTKTNEPITAVIEKMRYHVETTNSVDVQRPILECQRKLTLAVIILRIALREHSLERQV</sequence>
<accession>A0A016WR59</accession>
<comment type="caution">
    <text evidence="2">The sequence shown here is derived from an EMBL/GenBank/DDBJ whole genome shotgun (WGS) entry which is preliminary data.</text>
</comment>
<protein>
    <submittedName>
        <fullName evidence="2">Uncharacterized protein</fullName>
    </submittedName>
</protein>
<organism evidence="2 3">
    <name type="scientific">Ancylostoma ceylanicum</name>
    <dbReference type="NCBI Taxonomy" id="53326"/>
    <lineage>
        <taxon>Eukaryota</taxon>
        <taxon>Metazoa</taxon>
        <taxon>Ecdysozoa</taxon>
        <taxon>Nematoda</taxon>
        <taxon>Chromadorea</taxon>
        <taxon>Rhabditida</taxon>
        <taxon>Rhabditina</taxon>
        <taxon>Rhabditomorpha</taxon>
        <taxon>Strongyloidea</taxon>
        <taxon>Ancylostomatidae</taxon>
        <taxon>Ancylostomatinae</taxon>
        <taxon>Ancylostoma</taxon>
    </lineage>
</organism>
<dbReference type="AlphaFoldDB" id="A0A016WR59"/>
<proteinExistence type="predicted"/>